<evidence type="ECO:0000313" key="3">
    <source>
        <dbReference type="Proteomes" id="UP000215214"/>
    </source>
</evidence>
<sequence>MLRNLTFFIIRLMGIKKIFSKTPVDYEKLRKSDRKLPPKRFLKKFSVESLDLDDTKIYKIKKADTTSKDLIIFIHGGAFISGPAEHHWNAIEKIVKDTSKELWLIDYPKAPEYNIHQICQNIDWVYEFATQTLALSENITLIGDSVGGNLIMTLTQRLLEKKKEIPKQLILITPVFDASMSNTEIESIAEKDPMLNVSGILSAKEMCANGLDLKDKTISPLYGTFKGFPKTEIYIGAYDIMYPDAKIGVKKMQEEEVDVKLIDGAKMPHIYPLLPVLPQAKKALQQIIESIKE</sequence>
<proteinExistence type="predicted"/>
<dbReference type="GO" id="GO:0004806">
    <property type="term" value="F:triacylglycerol lipase activity"/>
    <property type="evidence" value="ECO:0007669"/>
    <property type="project" value="TreeGrafter"/>
</dbReference>
<keyword evidence="3" id="KW-1185">Reference proteome</keyword>
<feature type="domain" description="Alpha/beta hydrolase fold-3" evidence="1">
    <location>
        <begin position="71"/>
        <end position="271"/>
    </location>
</feature>
<accession>A0A238UCY4</accession>
<dbReference type="InterPro" id="IPR029058">
    <property type="entry name" value="AB_hydrolase_fold"/>
</dbReference>
<dbReference type="OrthoDB" id="9815425at2"/>
<reference evidence="2 3" key="1">
    <citation type="submission" date="2017-07" db="EMBL/GenBank/DDBJ databases">
        <authorList>
            <person name="Sun Z.S."/>
            <person name="Albrecht U."/>
            <person name="Echele G."/>
            <person name="Lee C.C."/>
        </authorList>
    </citation>
    <scope>NUCLEOTIDE SEQUENCE [LARGE SCALE GENOMIC DNA]</scope>
    <source>
        <strain evidence="3">type strain: KCTC 22618</strain>
    </source>
</reference>
<dbReference type="GO" id="GO:0004771">
    <property type="term" value="F:sterol ester esterase activity"/>
    <property type="evidence" value="ECO:0007669"/>
    <property type="project" value="TreeGrafter"/>
</dbReference>
<dbReference type="Gene3D" id="3.40.50.1820">
    <property type="entry name" value="alpha/beta hydrolase"/>
    <property type="match status" value="1"/>
</dbReference>
<dbReference type="InterPro" id="IPR013094">
    <property type="entry name" value="AB_hydrolase_3"/>
</dbReference>
<name>A0A238UCY4_9FLAO</name>
<dbReference type="EMBL" id="LT899436">
    <property type="protein sequence ID" value="SNR17031.1"/>
    <property type="molecule type" value="Genomic_DNA"/>
</dbReference>
<organism evidence="2 3">
    <name type="scientific">Tenacibaculum jejuense</name>
    <dbReference type="NCBI Taxonomy" id="584609"/>
    <lineage>
        <taxon>Bacteria</taxon>
        <taxon>Pseudomonadati</taxon>
        <taxon>Bacteroidota</taxon>
        <taxon>Flavobacteriia</taxon>
        <taxon>Flavobacteriales</taxon>
        <taxon>Flavobacteriaceae</taxon>
        <taxon>Tenacibaculum</taxon>
    </lineage>
</organism>
<dbReference type="KEGG" id="tje:TJEJU_3381"/>
<dbReference type="SUPFAM" id="SSF53474">
    <property type="entry name" value="alpha/beta-Hydrolases"/>
    <property type="match status" value="1"/>
</dbReference>
<dbReference type="PANTHER" id="PTHR23025:SF3">
    <property type="entry name" value="HORMONE-SENSITIVE LIPASE"/>
    <property type="match status" value="1"/>
</dbReference>
<evidence type="ECO:0000259" key="1">
    <source>
        <dbReference type="Pfam" id="PF07859"/>
    </source>
</evidence>
<dbReference type="GO" id="GO:0005829">
    <property type="term" value="C:cytosol"/>
    <property type="evidence" value="ECO:0007669"/>
    <property type="project" value="TreeGrafter"/>
</dbReference>
<protein>
    <submittedName>
        <fullName evidence="2">Esterase/lipase</fullName>
    </submittedName>
</protein>
<evidence type="ECO:0000313" key="2">
    <source>
        <dbReference type="EMBL" id="SNR17031.1"/>
    </source>
</evidence>
<dbReference type="RefSeq" id="WP_095073975.1">
    <property type="nucleotide sequence ID" value="NZ_LT899436.1"/>
</dbReference>
<dbReference type="Pfam" id="PF07859">
    <property type="entry name" value="Abhydrolase_3"/>
    <property type="match status" value="1"/>
</dbReference>
<dbReference type="Proteomes" id="UP000215214">
    <property type="component" value="Chromosome TJEJU"/>
</dbReference>
<dbReference type="GO" id="GO:0019433">
    <property type="term" value="P:triglyceride catabolic process"/>
    <property type="evidence" value="ECO:0007669"/>
    <property type="project" value="TreeGrafter"/>
</dbReference>
<dbReference type="AlphaFoldDB" id="A0A238UCY4"/>
<dbReference type="PANTHER" id="PTHR23025">
    <property type="entry name" value="TRIACYLGLYCEROL LIPASE"/>
    <property type="match status" value="1"/>
</dbReference>
<gene>
    <name evidence="2" type="ORF">TJEJU_3381</name>
</gene>